<proteinExistence type="predicted"/>
<sequence length="341" mass="37469">MPRARNPTGEGIPLIRPRKWLPLAAAALLLPLCAPAASAAPGPLEAGGSNYDFYDLTGGCDREPYGVIDRFDAARDTITAQLNQMYAAGQRRLRIGIFHQHGPDSGTVMDSSSGDLSPVDRQQLTEFLAAVKTAGFQEIEVAFLPIGADDPHGWSAMDSSAYREDWGVISNLHPLIADAGIPYRIDLLNEGMPMSDQSVLRSYTQRLWSDYTAAFGRDDTVGFSMTVWIADRATQLAAVYGSNPPDVFDLHLYGDDWNGDEYKQFVDADQKMTSLGYHQQWIIGETYFDDGAAADGIRRAIADTGRPVRYLTQWPLTRQQKCADVDQAPPVTYAAYSTDGF</sequence>
<evidence type="ECO:0000313" key="2">
    <source>
        <dbReference type="EMBL" id="REH32596.1"/>
    </source>
</evidence>
<dbReference type="EMBL" id="QUNO01000021">
    <property type="protein sequence ID" value="REH32596.1"/>
    <property type="molecule type" value="Genomic_DNA"/>
</dbReference>
<dbReference type="Proteomes" id="UP000256269">
    <property type="component" value="Unassembled WGS sequence"/>
</dbReference>
<evidence type="ECO:0000256" key="1">
    <source>
        <dbReference type="SAM" id="SignalP"/>
    </source>
</evidence>
<keyword evidence="3" id="KW-1185">Reference proteome</keyword>
<gene>
    <name evidence="2" type="ORF">BCF44_121145</name>
</gene>
<protein>
    <recommendedName>
        <fullName evidence="4">Cellulase (Glycosyl hydrolase family 5)</fullName>
    </recommendedName>
</protein>
<dbReference type="RefSeq" id="WP_116180712.1">
    <property type="nucleotide sequence ID" value="NZ_CP144375.1"/>
</dbReference>
<keyword evidence="1" id="KW-0732">Signal</keyword>
<evidence type="ECO:0000313" key="3">
    <source>
        <dbReference type="Proteomes" id="UP000256269"/>
    </source>
</evidence>
<comment type="caution">
    <text evidence="2">The sequence shown here is derived from an EMBL/GenBank/DDBJ whole genome shotgun (WGS) entry which is preliminary data.</text>
</comment>
<evidence type="ECO:0008006" key="4">
    <source>
        <dbReference type="Google" id="ProtNLM"/>
    </source>
</evidence>
<feature type="signal peptide" evidence="1">
    <location>
        <begin position="1"/>
        <end position="39"/>
    </location>
</feature>
<dbReference type="OrthoDB" id="3676130at2"/>
<accession>A0A3E0GYX8</accession>
<name>A0A3E0GYX8_9PSEU</name>
<dbReference type="AlphaFoldDB" id="A0A3E0GYX8"/>
<organism evidence="2 3">
    <name type="scientific">Kutzneria buriramensis</name>
    <dbReference type="NCBI Taxonomy" id="1045776"/>
    <lineage>
        <taxon>Bacteria</taxon>
        <taxon>Bacillati</taxon>
        <taxon>Actinomycetota</taxon>
        <taxon>Actinomycetes</taxon>
        <taxon>Pseudonocardiales</taxon>
        <taxon>Pseudonocardiaceae</taxon>
        <taxon>Kutzneria</taxon>
    </lineage>
</organism>
<feature type="chain" id="PRO_5017766603" description="Cellulase (Glycosyl hydrolase family 5)" evidence="1">
    <location>
        <begin position="40"/>
        <end position="341"/>
    </location>
</feature>
<reference evidence="2 3" key="1">
    <citation type="submission" date="2018-08" db="EMBL/GenBank/DDBJ databases">
        <title>Genomic Encyclopedia of Archaeal and Bacterial Type Strains, Phase II (KMG-II): from individual species to whole genera.</title>
        <authorList>
            <person name="Goeker M."/>
        </authorList>
    </citation>
    <scope>NUCLEOTIDE SEQUENCE [LARGE SCALE GENOMIC DNA]</scope>
    <source>
        <strain evidence="2 3">DSM 45791</strain>
    </source>
</reference>